<comment type="caution">
    <text evidence="1">The sequence shown here is derived from an EMBL/GenBank/DDBJ whole genome shotgun (WGS) entry which is preliminary data.</text>
</comment>
<proteinExistence type="predicted"/>
<name>A0AAV3GUJ2_ENTFC</name>
<evidence type="ECO:0000313" key="1">
    <source>
        <dbReference type="EMBL" id="EJX51936.1"/>
    </source>
</evidence>
<dbReference type="EMBL" id="AMAH01000138">
    <property type="protein sequence ID" value="EJX51936.1"/>
    <property type="molecule type" value="Genomic_DNA"/>
</dbReference>
<dbReference type="Proteomes" id="UP000006402">
    <property type="component" value="Unassembled WGS sequence"/>
</dbReference>
<evidence type="ECO:0000313" key="2">
    <source>
        <dbReference type="Proteomes" id="UP000006402"/>
    </source>
</evidence>
<sequence>MSQPLFVFHFDRKRPFYIKERKEVKFHINFSIKQKNVDID</sequence>
<gene>
    <name evidence="1" type="ORF">HMPREF1378_01940</name>
</gene>
<protein>
    <submittedName>
        <fullName evidence="1">Uncharacterized protein</fullName>
    </submittedName>
</protein>
<accession>A0AAV3GUJ2</accession>
<dbReference type="AlphaFoldDB" id="A0AAV3GUJ2"/>
<reference evidence="1 2" key="1">
    <citation type="submission" date="2012-04" db="EMBL/GenBank/DDBJ databases">
        <authorList>
            <person name="Weinstock G."/>
            <person name="Sodergren E."/>
            <person name="Lobos E.A."/>
            <person name="Fulton L."/>
            <person name="Fulton R."/>
            <person name="Courtney L."/>
            <person name="Fronick C."/>
            <person name="O'Laughlin M."/>
            <person name="Godfrey J."/>
            <person name="Wilson R.M."/>
            <person name="Miner T."/>
            <person name="Farmer C."/>
            <person name="Delehaunty K."/>
            <person name="Cordes M."/>
            <person name="Minx P."/>
            <person name="Tomlinson C."/>
            <person name="Chen J."/>
            <person name="Wollam A."/>
            <person name="Pepin K.H."/>
            <person name="Bhonagiri V."/>
            <person name="Zhang X."/>
            <person name="Suruliraj S."/>
            <person name="Warren W."/>
            <person name="Mitreva M."/>
            <person name="Mardis E.R."/>
            <person name="Wilson R.K."/>
        </authorList>
    </citation>
    <scope>NUCLEOTIDE SEQUENCE [LARGE SCALE GENOMIC DNA]</scope>
    <source>
        <strain evidence="1 2">R496</strain>
    </source>
</reference>
<organism evidence="1 2">
    <name type="scientific">Enterococcus faecium R496</name>
    <dbReference type="NCBI Taxonomy" id="1134836"/>
    <lineage>
        <taxon>Bacteria</taxon>
        <taxon>Bacillati</taxon>
        <taxon>Bacillota</taxon>
        <taxon>Bacilli</taxon>
        <taxon>Lactobacillales</taxon>
        <taxon>Enterococcaceae</taxon>
        <taxon>Enterococcus</taxon>
    </lineage>
</organism>